<sequence length="94" mass="10126">MNATGLPSPADLAEAIGLIGESTGHSMFGARLALAKGDTALAYHCYLEHRRRINARVVPRIDAAANNVFDGLDPTELLRRQAELPTRADTKGTR</sequence>
<keyword evidence="2" id="KW-1185">Reference proteome</keyword>
<evidence type="ECO:0000313" key="1">
    <source>
        <dbReference type="EMBL" id="MUN61580.1"/>
    </source>
</evidence>
<dbReference type="EMBL" id="WOGU01000001">
    <property type="protein sequence ID" value="MUN61580.1"/>
    <property type="molecule type" value="Genomic_DNA"/>
</dbReference>
<comment type="caution">
    <text evidence="1">The sequence shown here is derived from an EMBL/GenBank/DDBJ whole genome shotgun (WGS) entry which is preliminary data.</text>
</comment>
<gene>
    <name evidence="1" type="ORF">GMA12_00145</name>
</gene>
<dbReference type="Proteomes" id="UP000436989">
    <property type="component" value="Unassembled WGS sequence"/>
</dbReference>
<proteinExistence type="predicted"/>
<organism evidence="1 2">
    <name type="scientific">Kocuria sediminis</name>
    <dbReference type="NCBI Taxonomy" id="1038857"/>
    <lineage>
        <taxon>Bacteria</taxon>
        <taxon>Bacillati</taxon>
        <taxon>Actinomycetota</taxon>
        <taxon>Actinomycetes</taxon>
        <taxon>Micrococcales</taxon>
        <taxon>Micrococcaceae</taxon>
        <taxon>Kocuria</taxon>
    </lineage>
</organism>
<dbReference type="AlphaFoldDB" id="A0A6N8GH27"/>
<accession>A0A6N8GH27</accession>
<reference evidence="1 2" key="1">
    <citation type="submission" date="2019-12" db="EMBL/GenBank/DDBJ databases">
        <authorList>
            <person name="Shi Y."/>
        </authorList>
    </citation>
    <scope>NUCLEOTIDE SEQUENCE [LARGE SCALE GENOMIC DNA]</scope>
    <source>
        <strain evidence="1 2">JCM 17929</strain>
    </source>
</reference>
<protein>
    <submittedName>
        <fullName evidence="1">Uncharacterized protein</fullName>
    </submittedName>
</protein>
<dbReference type="RefSeq" id="WP_156266141.1">
    <property type="nucleotide sequence ID" value="NZ_WOGU01000001.1"/>
</dbReference>
<name>A0A6N8GH27_9MICC</name>
<evidence type="ECO:0000313" key="2">
    <source>
        <dbReference type="Proteomes" id="UP000436989"/>
    </source>
</evidence>